<dbReference type="InterPro" id="IPR046534">
    <property type="entry name" value="DUF6599"/>
</dbReference>
<dbReference type="Pfam" id="PF20244">
    <property type="entry name" value="DUF6599"/>
    <property type="match status" value="1"/>
</dbReference>
<evidence type="ECO:0000256" key="1">
    <source>
        <dbReference type="SAM" id="SignalP"/>
    </source>
</evidence>
<dbReference type="EMBL" id="JBHPBY010000099">
    <property type="protein sequence ID" value="MFC1850437.1"/>
    <property type="molecule type" value="Genomic_DNA"/>
</dbReference>
<sequence length="300" mass="34510">MMMKRLLGFLLCFAFLPFQYAQGENQTELAQYLPELKDWKADGPAQIFTPQDLFEYINGAAELYLSYDFQKVATVTLENEAEHSLTIDIFQHSNDQNGFGIYSQEKPRTGNFLPVGNEGYYEEGIMNFVRGKFYVKLICFGVEKEKEQLLLSVAREIAAKLPASESLPETLSVFPTSGKVPHSEKYIARNFLGYHFLHSAFVAEYKSHDHEFQLFIIEAVDPDSARTMVKHYTQFVVKNGSKIEQKQGFVRFQDPYHRTHGAMNLQYQGRFIWGLFSDDKSIYEQSLGQVKQKLKEKSGV</sequence>
<evidence type="ECO:0000313" key="3">
    <source>
        <dbReference type="Proteomes" id="UP001594351"/>
    </source>
</evidence>
<comment type="caution">
    <text evidence="2">The sequence shown here is derived from an EMBL/GenBank/DDBJ whole genome shotgun (WGS) entry which is preliminary data.</text>
</comment>
<keyword evidence="1" id="KW-0732">Signal</keyword>
<feature type="chain" id="PRO_5045848441" evidence="1">
    <location>
        <begin position="22"/>
        <end position="300"/>
    </location>
</feature>
<name>A0ABV6YW45_UNCC1</name>
<dbReference type="Proteomes" id="UP001594351">
    <property type="component" value="Unassembled WGS sequence"/>
</dbReference>
<reference evidence="2 3" key="1">
    <citation type="submission" date="2024-09" db="EMBL/GenBank/DDBJ databases">
        <title>Laminarin stimulates single cell rates of sulfate reduction while oxygen inhibits transcriptomic activity in coastal marine sediment.</title>
        <authorList>
            <person name="Lindsay M."/>
            <person name="Orcutt B."/>
            <person name="Emerson D."/>
            <person name="Stepanauskas R."/>
            <person name="D'Angelo T."/>
        </authorList>
    </citation>
    <scope>NUCLEOTIDE SEQUENCE [LARGE SCALE GENOMIC DNA]</scope>
    <source>
        <strain evidence="2">SAG AM-311-K15</strain>
    </source>
</reference>
<evidence type="ECO:0000313" key="2">
    <source>
        <dbReference type="EMBL" id="MFC1850437.1"/>
    </source>
</evidence>
<accession>A0ABV6YW45</accession>
<proteinExistence type="predicted"/>
<organism evidence="2 3">
    <name type="scientific">candidate division CSSED10-310 bacterium</name>
    <dbReference type="NCBI Taxonomy" id="2855610"/>
    <lineage>
        <taxon>Bacteria</taxon>
        <taxon>Bacteria division CSSED10-310</taxon>
    </lineage>
</organism>
<feature type="signal peptide" evidence="1">
    <location>
        <begin position="1"/>
        <end position="21"/>
    </location>
</feature>
<gene>
    <name evidence="2" type="ORF">ACFL27_09630</name>
</gene>
<protein>
    <submittedName>
        <fullName evidence="2">DUF6599 family protein</fullName>
    </submittedName>
</protein>
<keyword evidence="3" id="KW-1185">Reference proteome</keyword>